<dbReference type="PROSITE" id="PS50005">
    <property type="entry name" value="TPR"/>
    <property type="match status" value="1"/>
</dbReference>
<keyword evidence="2" id="KW-1133">Transmembrane helix</keyword>
<dbReference type="Proteomes" id="UP000291832">
    <property type="component" value="Unassembled WGS sequence"/>
</dbReference>
<dbReference type="InterPro" id="IPR011990">
    <property type="entry name" value="TPR-like_helical_dom_sf"/>
</dbReference>
<dbReference type="InterPro" id="IPR019734">
    <property type="entry name" value="TPR_rpt"/>
</dbReference>
<feature type="transmembrane region" description="Helical" evidence="2">
    <location>
        <begin position="39"/>
        <end position="59"/>
    </location>
</feature>
<feature type="repeat" description="TPR" evidence="1">
    <location>
        <begin position="117"/>
        <end position="150"/>
    </location>
</feature>
<evidence type="ECO:0000313" key="4">
    <source>
        <dbReference type="Proteomes" id="UP000291832"/>
    </source>
</evidence>
<name>A0A4Q7TTZ1_9MICO</name>
<feature type="transmembrane region" description="Helical" evidence="2">
    <location>
        <begin position="7"/>
        <end position="27"/>
    </location>
</feature>
<keyword evidence="2" id="KW-0472">Membrane</keyword>
<keyword evidence="4" id="KW-1185">Reference proteome</keyword>
<dbReference type="EMBL" id="SHKI01000005">
    <property type="protein sequence ID" value="RZT64425.1"/>
    <property type="molecule type" value="Genomic_DNA"/>
</dbReference>
<organism evidence="3 4">
    <name type="scientific">Leucobacter luti</name>
    <dbReference type="NCBI Taxonomy" id="340320"/>
    <lineage>
        <taxon>Bacteria</taxon>
        <taxon>Bacillati</taxon>
        <taxon>Actinomycetota</taxon>
        <taxon>Actinomycetes</taxon>
        <taxon>Micrococcales</taxon>
        <taxon>Microbacteriaceae</taxon>
        <taxon>Leucobacter</taxon>
    </lineage>
</organism>
<evidence type="ECO:0000256" key="1">
    <source>
        <dbReference type="PROSITE-ProRule" id="PRU00339"/>
    </source>
</evidence>
<reference evidence="3 4" key="1">
    <citation type="journal article" date="2015" name="Stand. Genomic Sci.">
        <title>Genomic Encyclopedia of Bacterial and Archaeal Type Strains, Phase III: the genomes of soil and plant-associated and newly described type strains.</title>
        <authorList>
            <person name="Whitman W.B."/>
            <person name="Woyke T."/>
            <person name="Klenk H.P."/>
            <person name="Zhou Y."/>
            <person name="Lilburn T.G."/>
            <person name="Beck B.J."/>
            <person name="De Vos P."/>
            <person name="Vandamme P."/>
            <person name="Eisen J.A."/>
            <person name="Garrity G."/>
            <person name="Hugenholtz P."/>
            <person name="Kyrpides N.C."/>
        </authorList>
    </citation>
    <scope>NUCLEOTIDE SEQUENCE [LARGE SCALE GENOMIC DNA]</scope>
    <source>
        <strain evidence="3 4">RF6</strain>
    </source>
</reference>
<evidence type="ECO:0000313" key="3">
    <source>
        <dbReference type="EMBL" id="RZT64425.1"/>
    </source>
</evidence>
<dbReference type="RefSeq" id="WP_241989010.1">
    <property type="nucleotide sequence ID" value="NZ_QYAG01000001.1"/>
</dbReference>
<protein>
    <submittedName>
        <fullName evidence="3">Uncharacterized protein</fullName>
    </submittedName>
</protein>
<dbReference type="Gene3D" id="1.25.40.10">
    <property type="entry name" value="Tetratricopeptide repeat domain"/>
    <property type="match status" value="1"/>
</dbReference>
<dbReference type="AlphaFoldDB" id="A0A4Q7TTZ1"/>
<proteinExistence type="predicted"/>
<gene>
    <name evidence="3" type="ORF">EV139_1842</name>
</gene>
<dbReference type="SUPFAM" id="SSF48452">
    <property type="entry name" value="TPR-like"/>
    <property type="match status" value="1"/>
</dbReference>
<sequence length="158" mass="17150">MSARVRAVIGVSIMSVLLALYFVFAGIRAIGLLSSGEVLPIVMGVAMLILPLIGVWALLRELQFGRESTRLADELGTAGLMPEEPVSTRPSGRPVREDADAAFPKYRAEVEAAPESWQAWMRLGIVYDACGDRKRARAAIREAIGLKKNEISGITPKD</sequence>
<keyword evidence="1" id="KW-0802">TPR repeat</keyword>
<accession>A0A4Q7TTZ1</accession>
<evidence type="ECO:0000256" key="2">
    <source>
        <dbReference type="SAM" id="Phobius"/>
    </source>
</evidence>
<comment type="caution">
    <text evidence="3">The sequence shown here is derived from an EMBL/GenBank/DDBJ whole genome shotgun (WGS) entry which is preliminary data.</text>
</comment>
<keyword evidence="2" id="KW-0812">Transmembrane</keyword>